<dbReference type="PaxDb" id="4081-Solyc08g062070.1.1"/>
<dbReference type="SUPFAM" id="SSF52540">
    <property type="entry name" value="P-loop containing nucleoside triphosphate hydrolases"/>
    <property type="match status" value="1"/>
</dbReference>
<comment type="subcellular location">
    <subcellularLocation>
        <location evidence="1">Nucleus</location>
    </subcellularLocation>
</comment>
<sequence>MQEEKTHNLYVLLKLESSDGSNSVLGISYDLFRNLMVEDLEVNAKMIREMLLKLPGVLVLEEWHAARNENSRVWKALKKVETEKRILYPGTPFLNNINEFYNTLSIVFPKCAADSEQKWVSLGSSNDNNRRAL</sequence>
<reference evidence="7" key="2">
    <citation type="submission" date="2019-01" db="UniProtKB">
        <authorList>
            <consortium name="EnsemblPlants"/>
        </authorList>
    </citation>
    <scope>IDENTIFICATION</scope>
    <source>
        <strain evidence="7">cv. Heinz 1706</strain>
    </source>
</reference>
<name>A0A3Q7HM83_SOLLC</name>
<evidence type="ECO:0000259" key="6">
    <source>
        <dbReference type="Pfam" id="PF00176"/>
    </source>
</evidence>
<keyword evidence="3" id="KW-0378">Hydrolase</keyword>
<evidence type="ECO:0000256" key="2">
    <source>
        <dbReference type="ARBA" id="ARBA00022741"/>
    </source>
</evidence>
<keyword evidence="5" id="KW-0539">Nucleus</keyword>
<dbReference type="EnsemblPlants" id="Solyc08g062070.1.1">
    <property type="protein sequence ID" value="Solyc08g062070.1.1.1"/>
    <property type="gene ID" value="Solyc08g062070.1"/>
</dbReference>
<evidence type="ECO:0000313" key="8">
    <source>
        <dbReference type="Proteomes" id="UP000004994"/>
    </source>
</evidence>
<dbReference type="STRING" id="4081.A0A3Q7HM83"/>
<dbReference type="Proteomes" id="UP000004994">
    <property type="component" value="Chromosome 8"/>
</dbReference>
<evidence type="ECO:0000256" key="4">
    <source>
        <dbReference type="ARBA" id="ARBA00022840"/>
    </source>
</evidence>
<dbReference type="GO" id="GO:0004386">
    <property type="term" value="F:helicase activity"/>
    <property type="evidence" value="ECO:0007669"/>
    <property type="project" value="UniProtKB-KW"/>
</dbReference>
<keyword evidence="2" id="KW-0547">Nucleotide-binding</keyword>
<dbReference type="PANTHER" id="PTHR45821:SF22">
    <property type="entry name" value="ATP-DEPENDENT HELICASE"/>
    <property type="match status" value="1"/>
</dbReference>
<keyword evidence="8" id="KW-1185">Reference proteome</keyword>
<dbReference type="InParanoid" id="A0A3Q7HM83"/>
<dbReference type="InterPro" id="IPR038718">
    <property type="entry name" value="SNF2-like_sf"/>
</dbReference>
<proteinExistence type="predicted"/>
<evidence type="ECO:0000313" key="7">
    <source>
        <dbReference type="EnsemblPlants" id="Solyc08g062070.1.1.1"/>
    </source>
</evidence>
<reference evidence="7" key="1">
    <citation type="journal article" date="2012" name="Nature">
        <title>The tomato genome sequence provides insights into fleshy fruit evolution.</title>
        <authorList>
            <consortium name="Tomato Genome Consortium"/>
        </authorList>
    </citation>
    <scope>NUCLEOTIDE SEQUENCE [LARGE SCALE GENOMIC DNA]</scope>
    <source>
        <strain evidence="7">cv. Heinz 1706</strain>
    </source>
</reference>
<dbReference type="GO" id="GO:0005634">
    <property type="term" value="C:nucleus"/>
    <property type="evidence" value="ECO:0007669"/>
    <property type="project" value="UniProtKB-SubCell"/>
</dbReference>
<dbReference type="InterPro" id="IPR027417">
    <property type="entry name" value="P-loop_NTPase"/>
</dbReference>
<dbReference type="Pfam" id="PF00176">
    <property type="entry name" value="SNF2-rel_dom"/>
    <property type="match status" value="1"/>
</dbReference>
<protein>
    <recommendedName>
        <fullName evidence="6">SNF2 N-terminal domain-containing protein</fullName>
    </recommendedName>
</protein>
<feature type="domain" description="SNF2 N-terminal" evidence="6">
    <location>
        <begin position="57"/>
        <end position="117"/>
    </location>
</feature>
<evidence type="ECO:0000256" key="1">
    <source>
        <dbReference type="ARBA" id="ARBA00004123"/>
    </source>
</evidence>
<dbReference type="Gramene" id="Solyc08g062070.1.1">
    <property type="protein sequence ID" value="Solyc08g062070.1.1.1"/>
    <property type="gene ID" value="Solyc08g062070.1"/>
</dbReference>
<dbReference type="GO" id="GO:0080188">
    <property type="term" value="P:gene silencing by siRNA-directed DNA methylation"/>
    <property type="evidence" value="ECO:0007669"/>
    <property type="project" value="InterPro"/>
</dbReference>
<dbReference type="GO" id="GO:0005524">
    <property type="term" value="F:ATP binding"/>
    <property type="evidence" value="ECO:0007669"/>
    <property type="project" value="UniProtKB-KW"/>
</dbReference>
<dbReference type="InterPro" id="IPR044567">
    <property type="entry name" value="CLSY/DRD1"/>
</dbReference>
<dbReference type="InterPro" id="IPR000330">
    <property type="entry name" value="SNF2_N"/>
</dbReference>
<evidence type="ECO:0000256" key="3">
    <source>
        <dbReference type="ARBA" id="ARBA00022806"/>
    </source>
</evidence>
<evidence type="ECO:0000256" key="5">
    <source>
        <dbReference type="ARBA" id="ARBA00023242"/>
    </source>
</evidence>
<keyword evidence="4" id="KW-0067">ATP-binding</keyword>
<accession>A0A3Q7HM83</accession>
<organism evidence="7">
    <name type="scientific">Solanum lycopersicum</name>
    <name type="common">Tomato</name>
    <name type="synonym">Lycopersicon esculentum</name>
    <dbReference type="NCBI Taxonomy" id="4081"/>
    <lineage>
        <taxon>Eukaryota</taxon>
        <taxon>Viridiplantae</taxon>
        <taxon>Streptophyta</taxon>
        <taxon>Embryophyta</taxon>
        <taxon>Tracheophyta</taxon>
        <taxon>Spermatophyta</taxon>
        <taxon>Magnoliopsida</taxon>
        <taxon>eudicotyledons</taxon>
        <taxon>Gunneridae</taxon>
        <taxon>Pentapetalae</taxon>
        <taxon>asterids</taxon>
        <taxon>lamiids</taxon>
        <taxon>Solanales</taxon>
        <taxon>Solanaceae</taxon>
        <taxon>Solanoideae</taxon>
        <taxon>Solaneae</taxon>
        <taxon>Solanum</taxon>
        <taxon>Solanum subgen. Lycopersicon</taxon>
    </lineage>
</organism>
<dbReference type="AlphaFoldDB" id="A0A3Q7HM83"/>
<dbReference type="PANTHER" id="PTHR45821">
    <property type="entry name" value="SNF2 DOMAIN-CONTAINING PROTEIN CLASSY 2-RELATED"/>
    <property type="match status" value="1"/>
</dbReference>
<keyword evidence="3" id="KW-0347">Helicase</keyword>
<dbReference type="Gene3D" id="3.40.50.10810">
    <property type="entry name" value="Tandem AAA-ATPase domain"/>
    <property type="match status" value="1"/>
</dbReference>